<protein>
    <recommendedName>
        <fullName evidence="1">Tautomerase cis-CaaD-like domain-containing protein</fullName>
    </recommendedName>
</protein>
<keyword evidence="3" id="KW-1185">Reference proteome</keyword>
<proteinExistence type="predicted"/>
<dbReference type="Gene3D" id="3.30.429.10">
    <property type="entry name" value="Macrophage Migration Inhibitory Factor"/>
    <property type="match status" value="1"/>
</dbReference>
<evidence type="ECO:0000313" key="3">
    <source>
        <dbReference type="Proteomes" id="UP000593566"/>
    </source>
</evidence>
<organism evidence="2 3">
    <name type="scientific">Letharia lupina</name>
    <dbReference type="NCBI Taxonomy" id="560253"/>
    <lineage>
        <taxon>Eukaryota</taxon>
        <taxon>Fungi</taxon>
        <taxon>Dikarya</taxon>
        <taxon>Ascomycota</taxon>
        <taxon>Pezizomycotina</taxon>
        <taxon>Lecanoromycetes</taxon>
        <taxon>OSLEUM clade</taxon>
        <taxon>Lecanoromycetidae</taxon>
        <taxon>Lecanorales</taxon>
        <taxon>Lecanorineae</taxon>
        <taxon>Parmeliaceae</taxon>
        <taxon>Letharia</taxon>
    </lineage>
</organism>
<name>A0A8H6CFR3_9LECA</name>
<evidence type="ECO:0000313" key="2">
    <source>
        <dbReference type="EMBL" id="KAF6222735.1"/>
    </source>
</evidence>
<dbReference type="AlphaFoldDB" id="A0A8H6CFR3"/>
<accession>A0A8H6CFR3</accession>
<evidence type="ECO:0000259" key="1">
    <source>
        <dbReference type="Pfam" id="PF14832"/>
    </source>
</evidence>
<dbReference type="EMBL" id="JACCJB010000011">
    <property type="protein sequence ID" value="KAF6222735.1"/>
    <property type="molecule type" value="Genomic_DNA"/>
</dbReference>
<dbReference type="GeneID" id="59329201"/>
<dbReference type="InterPro" id="IPR028116">
    <property type="entry name" value="Cis-CaaD-like"/>
</dbReference>
<sequence length="172" mass="19097">MPLYEIEHITPLSSSQKDALARSITQIHSHLFTTPSLFVNVRFTDTASHDVYVGGKKKSANRILAHVRPGGGRSVDDFNTLCARITDSWGLIVVGDDARGDRGRERELRAVFILGTIVAGSEAGFTLPAAGEDRKWLRENVGEFEKRAEAGDGDFGDLVEEMRWREDLKELL</sequence>
<dbReference type="Proteomes" id="UP000593566">
    <property type="component" value="Unassembled WGS sequence"/>
</dbReference>
<dbReference type="InterPro" id="IPR014347">
    <property type="entry name" value="Tautomerase/MIF_sf"/>
</dbReference>
<dbReference type="Pfam" id="PF14832">
    <property type="entry name" value="Tautomerase_3"/>
    <property type="match status" value="1"/>
</dbReference>
<dbReference type="SUPFAM" id="SSF55331">
    <property type="entry name" value="Tautomerase/MIF"/>
    <property type="match status" value="1"/>
</dbReference>
<dbReference type="RefSeq" id="XP_037152081.1">
    <property type="nucleotide sequence ID" value="XM_037291719.1"/>
</dbReference>
<comment type="caution">
    <text evidence="2">The sequence shown here is derived from an EMBL/GenBank/DDBJ whole genome shotgun (WGS) entry which is preliminary data.</text>
</comment>
<feature type="domain" description="Tautomerase cis-CaaD-like" evidence="1">
    <location>
        <begin position="1"/>
        <end position="140"/>
    </location>
</feature>
<gene>
    <name evidence="2" type="ORF">HO133_000783</name>
</gene>
<reference evidence="2 3" key="1">
    <citation type="journal article" date="2020" name="Genomics">
        <title>Complete, high-quality genomes from long-read metagenomic sequencing of two wolf lichen thalli reveals enigmatic genome architecture.</title>
        <authorList>
            <person name="McKenzie S.K."/>
            <person name="Walston R.F."/>
            <person name="Allen J.L."/>
        </authorList>
    </citation>
    <scope>NUCLEOTIDE SEQUENCE [LARGE SCALE GENOMIC DNA]</scope>
    <source>
        <strain evidence="2">WasteWater1</strain>
    </source>
</reference>